<dbReference type="RefSeq" id="WP_146888155.1">
    <property type="nucleotide sequence ID" value="NZ_BJXB01000024.1"/>
</dbReference>
<evidence type="ECO:0000313" key="2">
    <source>
        <dbReference type="EMBL" id="GEM48794.1"/>
    </source>
</evidence>
<reference evidence="2 3" key="1">
    <citation type="submission" date="2019-07" db="EMBL/GenBank/DDBJ databases">
        <title>Whole genome shotgun sequence of Deinococcus cellulosilyticus NBRC 106333.</title>
        <authorList>
            <person name="Hosoyama A."/>
            <person name="Uohara A."/>
            <person name="Ohji S."/>
            <person name="Ichikawa N."/>
        </authorList>
    </citation>
    <scope>NUCLEOTIDE SEQUENCE [LARGE SCALE GENOMIC DNA]</scope>
    <source>
        <strain evidence="2 3">NBRC 106333</strain>
    </source>
</reference>
<evidence type="ECO:0000313" key="3">
    <source>
        <dbReference type="Proteomes" id="UP000321306"/>
    </source>
</evidence>
<keyword evidence="3" id="KW-1185">Reference proteome</keyword>
<keyword evidence="1" id="KW-0472">Membrane</keyword>
<evidence type="ECO:0000256" key="1">
    <source>
        <dbReference type="SAM" id="Phobius"/>
    </source>
</evidence>
<keyword evidence="1" id="KW-1133">Transmembrane helix</keyword>
<dbReference type="Proteomes" id="UP000321306">
    <property type="component" value="Unassembled WGS sequence"/>
</dbReference>
<feature type="transmembrane region" description="Helical" evidence="1">
    <location>
        <begin position="96"/>
        <end position="117"/>
    </location>
</feature>
<accession>A0A511N7I2</accession>
<protein>
    <recommendedName>
        <fullName evidence="4">Peptidase M50</fullName>
    </recommendedName>
</protein>
<evidence type="ECO:0008006" key="4">
    <source>
        <dbReference type="Google" id="ProtNLM"/>
    </source>
</evidence>
<comment type="caution">
    <text evidence="2">The sequence shown here is derived from an EMBL/GenBank/DDBJ whole genome shotgun (WGS) entry which is preliminary data.</text>
</comment>
<dbReference type="EMBL" id="BJXB01000024">
    <property type="protein sequence ID" value="GEM48794.1"/>
    <property type="molecule type" value="Genomic_DNA"/>
</dbReference>
<gene>
    <name evidence="2" type="ORF">DC3_44290</name>
</gene>
<feature type="transmembrane region" description="Helical" evidence="1">
    <location>
        <begin position="151"/>
        <end position="169"/>
    </location>
</feature>
<proteinExistence type="predicted"/>
<name>A0A511N7I2_DEIC1</name>
<sequence>MLSHVLQFFAALIVFVCIHEMGHVIAARICGYRHARFHLVQIKDGKVTLAVTDAPLHLFSDRQNIWISMAGVLGTRFCAEVMLLGTQVFSGEKTSWMATFWISLFLLLRTDLFLYTLRNILGRYLLRTPQGDQDISLAAMFLEKTTGRPEHFWFVLLGGLALLELCLGLPRMMDAVLSRLT</sequence>
<organism evidence="2 3">
    <name type="scientific">Deinococcus cellulosilyticus (strain DSM 18568 / NBRC 106333 / KACC 11606 / 5516J-15)</name>
    <dbReference type="NCBI Taxonomy" id="1223518"/>
    <lineage>
        <taxon>Bacteria</taxon>
        <taxon>Thermotogati</taxon>
        <taxon>Deinococcota</taxon>
        <taxon>Deinococci</taxon>
        <taxon>Deinococcales</taxon>
        <taxon>Deinococcaceae</taxon>
        <taxon>Deinococcus</taxon>
    </lineage>
</organism>
<dbReference type="AlphaFoldDB" id="A0A511N7I2"/>
<keyword evidence="1" id="KW-0812">Transmembrane</keyword>
<dbReference type="OrthoDB" id="166377at2"/>
<feature type="transmembrane region" description="Helical" evidence="1">
    <location>
        <begin position="65"/>
        <end position="84"/>
    </location>
</feature>